<keyword evidence="4" id="KW-0560">Oxidoreductase</keyword>
<proteinExistence type="inferred from homology"/>
<evidence type="ECO:0000259" key="6">
    <source>
        <dbReference type="Pfam" id="PF02668"/>
    </source>
</evidence>
<evidence type="ECO:0000256" key="5">
    <source>
        <dbReference type="ARBA" id="ARBA00023004"/>
    </source>
</evidence>
<dbReference type="PANTHER" id="PTHR30468">
    <property type="entry name" value="ALPHA-KETOGLUTARATE-DEPENDENT SULFONATE DIOXYGENASE"/>
    <property type="match status" value="1"/>
</dbReference>
<keyword evidence="8" id="KW-1185">Reference proteome</keyword>
<dbReference type="GO" id="GO:0006790">
    <property type="term" value="P:sulfur compound metabolic process"/>
    <property type="evidence" value="ECO:0007669"/>
    <property type="project" value="TreeGrafter"/>
</dbReference>
<gene>
    <name evidence="7" type="ORF">TSA1_02755</name>
</gene>
<comment type="caution">
    <text evidence="7">The sequence shown here is derived from an EMBL/GenBank/DDBJ whole genome shotgun (WGS) entry which is preliminary data.</text>
</comment>
<protein>
    <submittedName>
        <fullName evidence="7">Taurine dioxygenase</fullName>
    </submittedName>
</protein>
<dbReference type="Proteomes" id="UP000228930">
    <property type="component" value="Unassembled WGS sequence"/>
</dbReference>
<dbReference type="InterPro" id="IPR042098">
    <property type="entry name" value="TauD-like_sf"/>
</dbReference>
<dbReference type="RefSeq" id="WP_100175017.1">
    <property type="nucleotide sequence ID" value="NZ_LFJC01000003.1"/>
</dbReference>
<keyword evidence="3 7" id="KW-0223">Dioxygenase</keyword>
<accession>A0A2M6U5E5</accession>
<evidence type="ECO:0000256" key="3">
    <source>
        <dbReference type="ARBA" id="ARBA00022964"/>
    </source>
</evidence>
<dbReference type="GO" id="GO:0046872">
    <property type="term" value="F:metal ion binding"/>
    <property type="evidence" value="ECO:0007669"/>
    <property type="project" value="UniProtKB-KW"/>
</dbReference>
<organism evidence="7 8">
    <name type="scientific">Bradyrhizobium nitroreducens</name>
    <dbReference type="NCBI Taxonomy" id="709803"/>
    <lineage>
        <taxon>Bacteria</taxon>
        <taxon>Pseudomonadati</taxon>
        <taxon>Pseudomonadota</taxon>
        <taxon>Alphaproteobacteria</taxon>
        <taxon>Hyphomicrobiales</taxon>
        <taxon>Nitrobacteraceae</taxon>
        <taxon>Bradyrhizobium</taxon>
    </lineage>
</organism>
<evidence type="ECO:0000313" key="7">
    <source>
        <dbReference type="EMBL" id="PIS99798.1"/>
    </source>
</evidence>
<dbReference type="InterPro" id="IPR003819">
    <property type="entry name" value="TauD/TfdA-like"/>
</dbReference>
<evidence type="ECO:0000256" key="2">
    <source>
        <dbReference type="ARBA" id="ARBA00022723"/>
    </source>
</evidence>
<sequence length="312" mass="35708">MSFYRDFNDKLAIERWNTRRREPFETIKVRQLSPTVGAEISGIDLSKEVSETQFAEIRRAIDENLAVIFRDQKLSPEDHKRFARRFGKSLHRHELAATRFKGDGPFDPEFLSWKTGRDSRFTAGDGWHPDVSCDPSPIAYSLLRVTKTPPLGGDTAFANMYLAYEFLSDPIKQLLDGLTAIHDGSLAWTAGYGAKPDPGKTYPQTEHPVVPIHPRTGRKFLYVNASFTSHIVQLTRRESDAILQFLFRHVESQLALQTRVNWQPNSLLVWDNWASQHHAIWDYYPEERWGERVSVVTGEAPRARVDLGEAAE</sequence>
<dbReference type="PANTHER" id="PTHR30468:SF1">
    <property type="entry name" value="ALPHA-KETOGLUTARATE-DEPENDENT SULFONATE DIOXYGENASE"/>
    <property type="match status" value="1"/>
</dbReference>
<dbReference type="GO" id="GO:0000908">
    <property type="term" value="F:taurine dioxygenase activity"/>
    <property type="evidence" value="ECO:0007669"/>
    <property type="project" value="TreeGrafter"/>
</dbReference>
<evidence type="ECO:0000256" key="1">
    <source>
        <dbReference type="ARBA" id="ARBA00005896"/>
    </source>
</evidence>
<dbReference type="Pfam" id="PF02668">
    <property type="entry name" value="TauD"/>
    <property type="match status" value="1"/>
</dbReference>
<comment type="similarity">
    <text evidence="1">Belongs to the TfdA dioxygenase family.</text>
</comment>
<dbReference type="InterPro" id="IPR051323">
    <property type="entry name" value="AtsK-like"/>
</dbReference>
<dbReference type="AlphaFoldDB" id="A0A2M6U5E5"/>
<keyword evidence="5" id="KW-0408">Iron</keyword>
<dbReference type="EMBL" id="LFJC01000003">
    <property type="protein sequence ID" value="PIS99798.1"/>
    <property type="molecule type" value="Genomic_DNA"/>
</dbReference>
<feature type="domain" description="TauD/TfdA-like" evidence="6">
    <location>
        <begin position="29"/>
        <end position="293"/>
    </location>
</feature>
<reference evidence="7 8" key="1">
    <citation type="submission" date="2015-06" db="EMBL/GenBank/DDBJ databases">
        <title>Comparative genome analysis of nirS-carrying Bradyrhizobium sp. strains.</title>
        <authorList>
            <person name="Ishii S."/>
            <person name="Jang J."/>
            <person name="Nishizawa T."/>
            <person name="Senoo K."/>
        </authorList>
    </citation>
    <scope>NUCLEOTIDE SEQUENCE [LARGE SCALE GENOMIC DNA]</scope>
    <source>
        <strain evidence="7 8">TSA1</strain>
    </source>
</reference>
<evidence type="ECO:0000256" key="4">
    <source>
        <dbReference type="ARBA" id="ARBA00023002"/>
    </source>
</evidence>
<dbReference type="SUPFAM" id="SSF51197">
    <property type="entry name" value="Clavaminate synthase-like"/>
    <property type="match status" value="1"/>
</dbReference>
<keyword evidence="2" id="KW-0479">Metal-binding</keyword>
<dbReference type="Gene3D" id="3.60.130.10">
    <property type="entry name" value="Clavaminate synthase-like"/>
    <property type="match status" value="1"/>
</dbReference>
<evidence type="ECO:0000313" key="8">
    <source>
        <dbReference type="Proteomes" id="UP000228930"/>
    </source>
</evidence>
<name>A0A2M6U5E5_9BRAD</name>
<dbReference type="GO" id="GO:0005737">
    <property type="term" value="C:cytoplasm"/>
    <property type="evidence" value="ECO:0007669"/>
    <property type="project" value="TreeGrafter"/>
</dbReference>